<dbReference type="PRINTS" id="PR01033">
    <property type="entry name" value="PHYTOCHROME"/>
</dbReference>
<comment type="caution">
    <text evidence="12">The sequence shown here is derived from an EMBL/GenBank/DDBJ whole genome shotgun (WGS) entry which is preliminary data.</text>
</comment>
<evidence type="ECO:0000256" key="1">
    <source>
        <dbReference type="ARBA" id="ARBA00022543"/>
    </source>
</evidence>
<dbReference type="OrthoDB" id="9760752at2"/>
<dbReference type="GO" id="GO:0009584">
    <property type="term" value="P:detection of visible light"/>
    <property type="evidence" value="ECO:0007669"/>
    <property type="project" value="InterPro"/>
</dbReference>
<dbReference type="Gene3D" id="3.30.450.40">
    <property type="match status" value="1"/>
</dbReference>
<evidence type="ECO:0000256" key="3">
    <source>
        <dbReference type="ARBA" id="ARBA00022606"/>
    </source>
</evidence>
<keyword evidence="5" id="KW-0547">Nucleotide-binding</keyword>
<keyword evidence="2" id="KW-0597">Phosphoprotein</keyword>
<dbReference type="AlphaFoldDB" id="A0A0C2Z1K7"/>
<sequence length="502" mass="54224">MVDTGSRSEPGLQGCESERLHLSGEIQPFGALLRLDPDGQVSHASANCGAVLGIPPEALLGQIPGPLLGGLVGLDELTPLGGFPILRTKAFTAHGDALDLAVSPSGEGLLLEFEPTGDFSGTHSLKLKSLEAIHLLHSPTVREQPNASFQILTETIADLTGYGRVLIYRFADDWSGEVVAETLRRPMQSYQGLHFPAADIPVIARDLYTLNRQRYIRDALAGSVPILGCDPADGAPDQTFGDLRSVSPMHLTYLGNMGVRASFSASILMRGKLWGLIACHHPEPKPLSLDVRQQLVKIARDFSVGLLVYIASIHLKFIDGIQREVRTMLDSAGHLDLTQGLVRCQDRFLALVGADSAAILTDDSVIRLGDAPATDDLALIDHWFDSQDGKGFASTAHLAAQIPEAETFRAQASGVIALRVRLAWLSGSSLRLFWFRREWPHLVQWAGDPTKPGGSGGVLTPRQSFTTWSELARGRARPWELPDLLAAKTLRACLCSLKVPAA</sequence>
<evidence type="ECO:0000256" key="9">
    <source>
        <dbReference type="ARBA" id="ARBA00023012"/>
    </source>
</evidence>
<dbReference type="PANTHER" id="PTHR43065">
    <property type="entry name" value="SENSOR HISTIDINE KINASE"/>
    <property type="match status" value="1"/>
</dbReference>
<keyword evidence="8" id="KW-0157">Chromophore</keyword>
<dbReference type="InterPro" id="IPR001294">
    <property type="entry name" value="Phytochrome"/>
</dbReference>
<dbReference type="InterPro" id="IPR003018">
    <property type="entry name" value="GAF"/>
</dbReference>
<protein>
    <submittedName>
        <fullName evidence="12">Phytochrome two-component sensor histidine kinase</fullName>
    </submittedName>
</protein>
<dbReference type="SUPFAM" id="SSF55785">
    <property type="entry name" value="PYP-like sensor domain (PAS domain)"/>
    <property type="match status" value="1"/>
</dbReference>
<reference evidence="12 13" key="1">
    <citation type="submission" date="2015-01" db="EMBL/GenBank/DDBJ databases">
        <title>Genome Sequence of Magnetospirillum magnetotacticum Strain MS-1.</title>
        <authorList>
            <person name="Marinov G.K."/>
            <person name="Smalley M.D."/>
            <person name="DeSalvo G."/>
        </authorList>
    </citation>
    <scope>NUCLEOTIDE SEQUENCE [LARGE SCALE GENOMIC DNA]</scope>
    <source>
        <strain evidence="12 13">MS-1</strain>
    </source>
</reference>
<dbReference type="GO" id="GO:0000160">
    <property type="term" value="P:phosphorelay signal transduction system"/>
    <property type="evidence" value="ECO:0007669"/>
    <property type="project" value="UniProtKB-KW"/>
</dbReference>
<keyword evidence="9" id="KW-0902">Two-component regulatory system</keyword>
<dbReference type="PANTHER" id="PTHR43065:SF10">
    <property type="entry name" value="PEROXIDE STRESS-ACTIVATED HISTIDINE KINASE MAK3"/>
    <property type="match status" value="1"/>
</dbReference>
<evidence type="ECO:0000256" key="4">
    <source>
        <dbReference type="ARBA" id="ARBA00022679"/>
    </source>
</evidence>
<keyword evidence="1" id="KW-0600">Photoreceptor protein</keyword>
<dbReference type="GO" id="GO:0005524">
    <property type="term" value="F:ATP binding"/>
    <property type="evidence" value="ECO:0007669"/>
    <property type="project" value="UniProtKB-KW"/>
</dbReference>
<keyword evidence="7" id="KW-0067">ATP-binding</keyword>
<dbReference type="InterPro" id="IPR035965">
    <property type="entry name" value="PAS-like_dom_sf"/>
</dbReference>
<evidence type="ECO:0000256" key="8">
    <source>
        <dbReference type="ARBA" id="ARBA00022991"/>
    </source>
</evidence>
<keyword evidence="10" id="KW-0675">Receptor</keyword>
<evidence type="ECO:0000256" key="6">
    <source>
        <dbReference type="ARBA" id="ARBA00022777"/>
    </source>
</evidence>
<evidence type="ECO:0000313" key="13">
    <source>
        <dbReference type="Proteomes" id="UP000031971"/>
    </source>
</evidence>
<evidence type="ECO:0000313" key="12">
    <source>
        <dbReference type="EMBL" id="KIM00791.1"/>
    </source>
</evidence>
<dbReference type="Pfam" id="PF01590">
    <property type="entry name" value="GAF"/>
    <property type="match status" value="1"/>
</dbReference>
<keyword evidence="3" id="KW-0716">Sensory transduction</keyword>
<dbReference type="Gene3D" id="3.30.450.20">
    <property type="entry name" value="PAS domain"/>
    <property type="match status" value="1"/>
</dbReference>
<dbReference type="InterPro" id="IPR013515">
    <property type="entry name" value="Phytochrome_cen-reg"/>
</dbReference>
<dbReference type="InterPro" id="IPR016132">
    <property type="entry name" value="Phyto_chromo_attachment"/>
</dbReference>
<dbReference type="Proteomes" id="UP000031971">
    <property type="component" value="Unassembled WGS sequence"/>
</dbReference>
<gene>
    <name evidence="12" type="ORF">CCC_02566</name>
</gene>
<keyword evidence="6 12" id="KW-0418">Kinase</keyword>
<keyword evidence="4" id="KW-0808">Transferase</keyword>
<evidence type="ECO:0000256" key="2">
    <source>
        <dbReference type="ARBA" id="ARBA00022553"/>
    </source>
</evidence>
<evidence type="ECO:0000256" key="10">
    <source>
        <dbReference type="ARBA" id="ARBA00023170"/>
    </source>
</evidence>
<dbReference type="Pfam" id="PF08446">
    <property type="entry name" value="PAS_2"/>
    <property type="match status" value="1"/>
</dbReference>
<evidence type="ECO:0000256" key="5">
    <source>
        <dbReference type="ARBA" id="ARBA00022741"/>
    </source>
</evidence>
<dbReference type="SMART" id="SM00065">
    <property type="entry name" value="GAF"/>
    <property type="match status" value="1"/>
</dbReference>
<dbReference type="InterPro" id="IPR013654">
    <property type="entry name" value="PAS_2"/>
</dbReference>
<feature type="domain" description="Phytochrome chromophore attachment site" evidence="11">
    <location>
        <begin position="144"/>
        <end position="305"/>
    </location>
</feature>
<dbReference type="Gene3D" id="3.30.450.270">
    <property type="match status" value="1"/>
</dbReference>
<accession>A0A0C2Z1K7</accession>
<dbReference type="SUPFAM" id="SSF55781">
    <property type="entry name" value="GAF domain-like"/>
    <property type="match status" value="2"/>
</dbReference>
<dbReference type="InterPro" id="IPR029016">
    <property type="entry name" value="GAF-like_dom_sf"/>
</dbReference>
<keyword evidence="13" id="KW-1185">Reference proteome</keyword>
<dbReference type="RefSeq" id="WP_009866667.1">
    <property type="nucleotide sequence ID" value="NZ_JXSL01000001.1"/>
</dbReference>
<name>A0A0C2Z1K7_PARME</name>
<dbReference type="PROSITE" id="PS50046">
    <property type="entry name" value="PHYTOCHROME_2"/>
    <property type="match status" value="1"/>
</dbReference>
<dbReference type="GO" id="GO:0009881">
    <property type="term" value="F:photoreceptor activity"/>
    <property type="evidence" value="ECO:0007669"/>
    <property type="project" value="UniProtKB-KW"/>
</dbReference>
<dbReference type="GO" id="GO:0016301">
    <property type="term" value="F:kinase activity"/>
    <property type="evidence" value="ECO:0007669"/>
    <property type="project" value="UniProtKB-KW"/>
</dbReference>
<organism evidence="12 13">
    <name type="scientific">Paramagnetospirillum magnetotacticum MS-1</name>
    <dbReference type="NCBI Taxonomy" id="272627"/>
    <lineage>
        <taxon>Bacteria</taxon>
        <taxon>Pseudomonadati</taxon>
        <taxon>Pseudomonadota</taxon>
        <taxon>Alphaproteobacteria</taxon>
        <taxon>Rhodospirillales</taxon>
        <taxon>Magnetospirillaceae</taxon>
        <taxon>Paramagnetospirillum</taxon>
    </lineage>
</organism>
<evidence type="ECO:0000259" key="11">
    <source>
        <dbReference type="PROSITE" id="PS50046"/>
    </source>
</evidence>
<evidence type="ECO:0000256" key="7">
    <source>
        <dbReference type="ARBA" id="ARBA00022840"/>
    </source>
</evidence>
<dbReference type="Pfam" id="PF00360">
    <property type="entry name" value="PHY"/>
    <property type="match status" value="1"/>
</dbReference>
<dbReference type="InterPro" id="IPR043150">
    <property type="entry name" value="Phytochrome_PHY_sf"/>
</dbReference>
<dbReference type="GO" id="GO:0006355">
    <property type="term" value="P:regulation of DNA-templated transcription"/>
    <property type="evidence" value="ECO:0007669"/>
    <property type="project" value="InterPro"/>
</dbReference>
<proteinExistence type="predicted"/>
<dbReference type="STRING" id="272627.CCC_02566"/>
<dbReference type="EMBL" id="JXSL01000001">
    <property type="protein sequence ID" value="KIM00791.1"/>
    <property type="molecule type" value="Genomic_DNA"/>
</dbReference>